<dbReference type="SUPFAM" id="SSF48208">
    <property type="entry name" value="Six-hairpin glycosidases"/>
    <property type="match status" value="1"/>
</dbReference>
<evidence type="ECO:0000259" key="2">
    <source>
        <dbReference type="Pfam" id="PF14498"/>
    </source>
</evidence>
<evidence type="ECO:0000313" key="5">
    <source>
        <dbReference type="EMBL" id="KAF9479521.1"/>
    </source>
</evidence>
<dbReference type="Proteomes" id="UP000807469">
    <property type="component" value="Unassembled WGS sequence"/>
</dbReference>
<dbReference type="InterPro" id="IPR049053">
    <property type="entry name" value="AFCA-like_C"/>
</dbReference>
<keyword evidence="1" id="KW-0732">Signal</keyword>
<dbReference type="Pfam" id="PF14498">
    <property type="entry name" value="Glyco_hyd_65N_2"/>
    <property type="match status" value="1"/>
</dbReference>
<feature type="chain" id="PRO_5040331424" evidence="1">
    <location>
        <begin position="45"/>
        <end position="874"/>
    </location>
</feature>
<dbReference type="Gene3D" id="1.50.10.10">
    <property type="match status" value="1"/>
</dbReference>
<feature type="signal peptide" evidence="1">
    <location>
        <begin position="1"/>
        <end position="44"/>
    </location>
</feature>
<dbReference type="InterPro" id="IPR027414">
    <property type="entry name" value="GH95_N_dom"/>
</dbReference>
<name>A0A9P5Z4X1_9AGAR</name>
<dbReference type="Pfam" id="PF22124">
    <property type="entry name" value="Glyco_hydro_95_cat"/>
    <property type="match status" value="1"/>
</dbReference>
<evidence type="ECO:0000259" key="4">
    <source>
        <dbReference type="Pfam" id="PF22124"/>
    </source>
</evidence>
<dbReference type="InterPro" id="IPR008928">
    <property type="entry name" value="6-hairpin_glycosidase_sf"/>
</dbReference>
<dbReference type="GO" id="GO:0004560">
    <property type="term" value="F:alpha-L-fucosidase activity"/>
    <property type="evidence" value="ECO:0007669"/>
    <property type="project" value="InterPro"/>
</dbReference>
<feature type="domain" description="Glycosyl hydrolase family 95 N-terminal" evidence="2">
    <location>
        <begin position="57"/>
        <end position="275"/>
    </location>
</feature>
<keyword evidence="5" id="KW-0378">Hydrolase</keyword>
<dbReference type="InterPro" id="IPR054363">
    <property type="entry name" value="GH95_cat"/>
</dbReference>
<sequence length="874" mass="95663">MENATFNMHFELCLPSRKLWSNMQRTVRTFQLLLLLFHRASVIAAAPASFPKSGNGLWYTQPGDVWSREWLPVGNGYLGAMVPGNTVQETTQLNIESLWAGGPFADPTYNGGNKQPSEREATAQSMQEIRAAIFQSPTGDIDNIIEQLGTDAGQYGSYAGAGNLLSTLGLTGTATNYGRWLDLDQGLAQTTWTQNGTDFLRTTFCSNPTRACIEHISTTNSRPLPDLTYAFSIALESGLPAPNITCQSKNTLLVRGFVSTSPPGMAYALLFRAFSTSPSAQFQCIQQPVPSGFPPNATIHLPVTAGAQVHDAWIAWVGDTEYDMNAGDAAHNFTFRGTDPVVKLQQLPSSPLSDYSTLLAQHTSDLKSVLSSFALDLGQTPDLTKSTDVLKAAYTVDGPASTNAYLDWVLFNYGRYMLASSSRGVLPANLQGKWGNGASNAWGSDYHADVNLQMSYWIAEVTGLSQTTPPLFDYIEKTWAPRGAYTALVLYNITRGWVTHDEMNVFGHTGMKATLAEWSDYPEASVWMMLHVWDHFDFTNDVDWWKRQGWPLIKGAASFHLEKLMPDLHFNDSTLVVNPCNSPEQAPITFGCAHSQQVIWQLFNAVEKGFAASGDDDNDFLTEVLTKRAQMDKGLRIGSWGQLQEWKFDQDSPTDTHRHLSHLVGLYPGYAVSNFDPQVQGTGAAKAYSKNQVLDAAKVSLIHRGNGTGPDADAGWEKAWRAAAWAQFGNSSMFYHELSFAMNENFGPNLFSLYNPGDPNPIFQIDANFGIPAAVMNGLLQAPDVASVSTPLIVTLLPALPAQWASGSIRGARVRGGITVDVKWSKGKLTEATFTVDAAQNIRQRPVEVIYASRVLGSFTTSSGLKKVFTVTRS</sequence>
<organism evidence="5 6">
    <name type="scientific">Pholiota conissans</name>
    <dbReference type="NCBI Taxonomy" id="109636"/>
    <lineage>
        <taxon>Eukaryota</taxon>
        <taxon>Fungi</taxon>
        <taxon>Dikarya</taxon>
        <taxon>Basidiomycota</taxon>
        <taxon>Agaricomycotina</taxon>
        <taxon>Agaricomycetes</taxon>
        <taxon>Agaricomycetidae</taxon>
        <taxon>Agaricales</taxon>
        <taxon>Agaricineae</taxon>
        <taxon>Strophariaceae</taxon>
        <taxon>Pholiota</taxon>
    </lineage>
</organism>
<dbReference type="PANTHER" id="PTHR31084">
    <property type="entry name" value="ALPHA-L-FUCOSIDASE 2"/>
    <property type="match status" value="1"/>
</dbReference>
<dbReference type="GO" id="GO:0005975">
    <property type="term" value="P:carbohydrate metabolic process"/>
    <property type="evidence" value="ECO:0007669"/>
    <property type="project" value="InterPro"/>
</dbReference>
<dbReference type="OrthoDB" id="2848340at2759"/>
<keyword evidence="6" id="KW-1185">Reference proteome</keyword>
<reference evidence="5" key="1">
    <citation type="submission" date="2020-11" db="EMBL/GenBank/DDBJ databases">
        <authorList>
            <consortium name="DOE Joint Genome Institute"/>
            <person name="Ahrendt S."/>
            <person name="Riley R."/>
            <person name="Andreopoulos W."/>
            <person name="Labutti K."/>
            <person name="Pangilinan J."/>
            <person name="Ruiz-Duenas F.J."/>
            <person name="Barrasa J.M."/>
            <person name="Sanchez-Garcia M."/>
            <person name="Camarero S."/>
            <person name="Miyauchi S."/>
            <person name="Serrano A."/>
            <person name="Linde D."/>
            <person name="Babiker R."/>
            <person name="Drula E."/>
            <person name="Ayuso-Fernandez I."/>
            <person name="Pacheco R."/>
            <person name="Padilla G."/>
            <person name="Ferreira P."/>
            <person name="Barriuso J."/>
            <person name="Kellner H."/>
            <person name="Castanera R."/>
            <person name="Alfaro M."/>
            <person name="Ramirez L."/>
            <person name="Pisabarro A.G."/>
            <person name="Kuo A."/>
            <person name="Tritt A."/>
            <person name="Lipzen A."/>
            <person name="He G."/>
            <person name="Yan M."/>
            <person name="Ng V."/>
            <person name="Cullen D."/>
            <person name="Martin F."/>
            <person name="Rosso M.-N."/>
            <person name="Henrissat B."/>
            <person name="Hibbett D."/>
            <person name="Martinez A.T."/>
            <person name="Grigoriev I.V."/>
        </authorList>
    </citation>
    <scope>NUCLEOTIDE SEQUENCE</scope>
    <source>
        <strain evidence="5">CIRM-BRFM 674</strain>
    </source>
</reference>
<dbReference type="EMBL" id="MU155211">
    <property type="protein sequence ID" value="KAF9479521.1"/>
    <property type="molecule type" value="Genomic_DNA"/>
</dbReference>
<dbReference type="Pfam" id="PF21307">
    <property type="entry name" value="Glyco_hydro_95_C"/>
    <property type="match status" value="1"/>
</dbReference>
<dbReference type="InterPro" id="IPR016518">
    <property type="entry name" value="Alpha-L-fucosidase"/>
</dbReference>
<evidence type="ECO:0000259" key="3">
    <source>
        <dbReference type="Pfam" id="PF21307"/>
    </source>
</evidence>
<evidence type="ECO:0000313" key="6">
    <source>
        <dbReference type="Proteomes" id="UP000807469"/>
    </source>
</evidence>
<dbReference type="PIRSF" id="PIRSF007663">
    <property type="entry name" value="UCP007663"/>
    <property type="match status" value="1"/>
</dbReference>
<feature type="domain" description="Alpha fucosidase A-like C-terminal" evidence="3">
    <location>
        <begin position="793"/>
        <end position="844"/>
    </location>
</feature>
<feature type="domain" description="Glycosyl hydrolase family 95 catalytic" evidence="4">
    <location>
        <begin position="355"/>
        <end position="777"/>
    </location>
</feature>
<protein>
    <submittedName>
        <fullName evidence="5">Glycoside hydrolase family 95 protein</fullName>
    </submittedName>
</protein>
<dbReference type="PANTHER" id="PTHR31084:SF3">
    <property type="entry name" value="ALPHA-FUCOSIDASE A"/>
    <property type="match status" value="1"/>
</dbReference>
<gene>
    <name evidence="5" type="ORF">BDN70DRAFT_688266</name>
</gene>
<comment type="caution">
    <text evidence="5">The sequence shown here is derived from an EMBL/GenBank/DDBJ whole genome shotgun (WGS) entry which is preliminary data.</text>
</comment>
<accession>A0A9P5Z4X1</accession>
<dbReference type="AlphaFoldDB" id="A0A9P5Z4X1"/>
<evidence type="ECO:0000256" key="1">
    <source>
        <dbReference type="SAM" id="SignalP"/>
    </source>
</evidence>
<dbReference type="InterPro" id="IPR012341">
    <property type="entry name" value="6hp_glycosidase-like_sf"/>
</dbReference>
<proteinExistence type="predicted"/>